<evidence type="ECO:0000313" key="1">
    <source>
        <dbReference type="EMBL" id="EDQ99964.1"/>
    </source>
</evidence>
<gene>
    <name evidence="1" type="ORF">LACBIDRAFT_334598</name>
</gene>
<organism evidence="2">
    <name type="scientific">Laccaria bicolor (strain S238N-H82 / ATCC MYA-4686)</name>
    <name type="common">Bicoloured deceiver</name>
    <name type="synonym">Laccaria laccata var. bicolor</name>
    <dbReference type="NCBI Taxonomy" id="486041"/>
    <lineage>
        <taxon>Eukaryota</taxon>
        <taxon>Fungi</taxon>
        <taxon>Dikarya</taxon>
        <taxon>Basidiomycota</taxon>
        <taxon>Agaricomycotina</taxon>
        <taxon>Agaricomycetes</taxon>
        <taxon>Agaricomycetidae</taxon>
        <taxon>Agaricales</taxon>
        <taxon>Agaricineae</taxon>
        <taxon>Hydnangiaceae</taxon>
        <taxon>Laccaria</taxon>
    </lineage>
</organism>
<dbReference type="RefSeq" id="XP_001889375.1">
    <property type="nucleotide sequence ID" value="XM_001889340.1"/>
</dbReference>
<name>B0DZM0_LACBS</name>
<dbReference type="InParanoid" id="B0DZM0"/>
<dbReference type="KEGG" id="lbc:LACBIDRAFT_334598"/>
<proteinExistence type="predicted"/>
<protein>
    <submittedName>
        <fullName evidence="1">Predicted protein</fullName>
    </submittedName>
</protein>
<dbReference type="GeneID" id="6085018"/>
<reference evidence="1 2" key="1">
    <citation type="journal article" date="2008" name="Nature">
        <title>The genome of Laccaria bicolor provides insights into mycorrhizal symbiosis.</title>
        <authorList>
            <person name="Martin F."/>
            <person name="Aerts A."/>
            <person name="Ahren D."/>
            <person name="Brun A."/>
            <person name="Danchin E.G.J."/>
            <person name="Duchaussoy F."/>
            <person name="Gibon J."/>
            <person name="Kohler A."/>
            <person name="Lindquist E."/>
            <person name="Pereda V."/>
            <person name="Salamov A."/>
            <person name="Shapiro H.J."/>
            <person name="Wuyts J."/>
            <person name="Blaudez D."/>
            <person name="Buee M."/>
            <person name="Brokstein P."/>
            <person name="Canbaeck B."/>
            <person name="Cohen D."/>
            <person name="Courty P.E."/>
            <person name="Coutinho P.M."/>
            <person name="Delaruelle C."/>
            <person name="Detter J.C."/>
            <person name="Deveau A."/>
            <person name="DiFazio S."/>
            <person name="Duplessis S."/>
            <person name="Fraissinet-Tachet L."/>
            <person name="Lucic E."/>
            <person name="Frey-Klett P."/>
            <person name="Fourrey C."/>
            <person name="Feussner I."/>
            <person name="Gay G."/>
            <person name="Grimwood J."/>
            <person name="Hoegger P.J."/>
            <person name="Jain P."/>
            <person name="Kilaru S."/>
            <person name="Labbe J."/>
            <person name="Lin Y.C."/>
            <person name="Legue V."/>
            <person name="Le Tacon F."/>
            <person name="Marmeisse R."/>
            <person name="Melayah D."/>
            <person name="Montanini B."/>
            <person name="Muratet M."/>
            <person name="Nehls U."/>
            <person name="Niculita-Hirzel H."/>
            <person name="Oudot-Le Secq M.P."/>
            <person name="Peter M."/>
            <person name="Quesneville H."/>
            <person name="Rajashekar B."/>
            <person name="Reich M."/>
            <person name="Rouhier N."/>
            <person name="Schmutz J."/>
            <person name="Yin T."/>
            <person name="Chalot M."/>
            <person name="Henrissat B."/>
            <person name="Kuees U."/>
            <person name="Lucas S."/>
            <person name="Van de Peer Y."/>
            <person name="Podila G.K."/>
            <person name="Polle A."/>
            <person name="Pukkila P.J."/>
            <person name="Richardson P.M."/>
            <person name="Rouze P."/>
            <person name="Sanders I.R."/>
            <person name="Stajich J.E."/>
            <person name="Tunlid A."/>
            <person name="Tuskan G."/>
            <person name="Grigoriev I.V."/>
        </authorList>
    </citation>
    <scope>NUCLEOTIDE SEQUENCE [LARGE SCALE GENOMIC DNA]</scope>
    <source>
        <strain evidence="2">S238N-H82 / ATCC MYA-4686</strain>
    </source>
</reference>
<sequence length="224" mass="25868">MLPVDPLIFFGGIDGKLPGKSLEDSQGIRDLLWRWSAPHVQGLWVNLPTMIDSFPQVRLTPEYIHELTVDSVKYYSVPSVLLEEIAQLYLAMYQILRAFQTLLGEGDRQLFAFDPEWKMLHLLAWHTNKKDILLTFVVLQRRCQVCNSHIKEYFNAMRKIFLQSDEQQSVSTLYSTRPSVRSRFGQDEAHEEVGKLLLRSDYEAEVPAAYRDGVSRNGSCRSSR</sequence>
<dbReference type="EMBL" id="DS547156">
    <property type="protein sequence ID" value="EDQ99964.1"/>
    <property type="molecule type" value="Genomic_DNA"/>
</dbReference>
<dbReference type="OrthoDB" id="3068921at2759"/>
<dbReference type="Proteomes" id="UP000001194">
    <property type="component" value="Unassembled WGS sequence"/>
</dbReference>
<dbReference type="HOGENOM" id="CLU_1461539_0_0_1"/>
<dbReference type="AlphaFoldDB" id="B0DZM0"/>
<evidence type="ECO:0000313" key="2">
    <source>
        <dbReference type="Proteomes" id="UP000001194"/>
    </source>
</evidence>
<keyword evidence="2" id="KW-1185">Reference proteome</keyword>
<accession>B0DZM0</accession>